<protein>
    <submittedName>
        <fullName evidence="1">Uncharacterized protein</fullName>
    </submittedName>
</protein>
<reference evidence="1 2" key="1">
    <citation type="submission" date="2017-06" db="EMBL/GenBank/DDBJ databases">
        <authorList>
            <consortium name="Pathogen Informatics"/>
        </authorList>
    </citation>
    <scope>NUCLEOTIDE SEQUENCE [LARGE SCALE GENOMIC DNA]</scope>
    <source>
        <strain evidence="1 2">NCTC13788</strain>
    </source>
</reference>
<proteinExistence type="predicted"/>
<gene>
    <name evidence="1" type="ORF">SAMEA4412692_00606</name>
</gene>
<dbReference type="STRING" id="1123308.GCA_000380085_02048"/>
<dbReference type="EMBL" id="LT906439">
    <property type="protein sequence ID" value="SNU87327.1"/>
    <property type="molecule type" value="Genomic_DNA"/>
</dbReference>
<keyword evidence="2" id="KW-1185">Reference proteome</keyword>
<accession>A0A239SPJ6</accession>
<evidence type="ECO:0000313" key="1">
    <source>
        <dbReference type="EMBL" id="SNU87327.1"/>
    </source>
</evidence>
<organism evidence="1 2">
    <name type="scientific">Streptococcus merionis</name>
    <dbReference type="NCBI Taxonomy" id="400065"/>
    <lineage>
        <taxon>Bacteria</taxon>
        <taxon>Bacillati</taxon>
        <taxon>Bacillota</taxon>
        <taxon>Bacilli</taxon>
        <taxon>Lactobacillales</taxon>
        <taxon>Streptococcaceae</taxon>
        <taxon>Streptococcus</taxon>
    </lineage>
</organism>
<sequence>MKRLLNIVFAGLIGICLFGCQSRANYVGQWQTDIFDQGNSRKAGAGFAGSAFGGGVWNSISSAIANQLHWNATLTLNEDGTAVMDNGMKFSATWREEGGHIVIEGDNIEGTATLSDDNNTLYFKNNLSDEPSSNGMTIGQNYLEFEFKRVE</sequence>
<dbReference type="KEGG" id="smen:SAMEA4412692_0606"/>
<dbReference type="AlphaFoldDB" id="A0A239SPJ6"/>
<evidence type="ECO:0000313" key="2">
    <source>
        <dbReference type="Proteomes" id="UP000215185"/>
    </source>
</evidence>
<dbReference type="RefSeq" id="WP_018374593.1">
    <property type="nucleotide sequence ID" value="NZ_LT906439.1"/>
</dbReference>
<dbReference type="Proteomes" id="UP000215185">
    <property type="component" value="Chromosome 1"/>
</dbReference>
<name>A0A239SPJ6_9STRE</name>